<proteinExistence type="predicted"/>
<dbReference type="Pfam" id="PF10756">
    <property type="entry name" value="bPH_6"/>
    <property type="match status" value="1"/>
</dbReference>
<sequence length="518" mass="55744">MTSPPEVICRFQRRGVLWFLAGLGAAGTVSSTVHTAYRGPGVSWLAVGLLSALLGPLFLHGATARLRADAYGLHSWTLLRRRSVPWSDIADLRLRLRRGGSNGSWQVLRVDLLLRDGRRRLLPVPQGSSLDRRDFDAKLAALRVLHRHHGIPESSHLPVISHRTAGSGWVLSLTLCALLLMGAGLAAWFVPKAASEERAWKSAAPCAAGTPAAERGECLATLPAVIERTEVNRTRESSWLYFAGDRPQERIAVSREDALEFRPGDAVELTLWRGRVREVAGERRVWREHRTPAGDLAAISAACVLAAGYPGARVLLRLRGRRLPDDEILPSALPFAGALAGTALWLLPLCYLHPTAPPASPAAVVWSAAGSLVSLALLTWAWRATRIRTPRTAEESAGEEVFLAARFLEHTDYNPHGFGTHIVLGGGPPAVTPHPGPGRFAARRIPVERLTAGDVRRVRGGDGDTVPRSWHIAEIDDAGRPVRLAAAPSDLARIIRELDSAGAPAPERTCGAPGPAGG</sequence>
<reference evidence="4 5" key="1">
    <citation type="submission" date="2017-11" db="EMBL/GenBank/DDBJ databases">
        <title>Streptomyces carmine sp. nov., a novel actinomycete isolated from Sophora alopecuroides in Xinjiang, China.</title>
        <authorList>
            <person name="Wang Y."/>
            <person name="Luo X."/>
            <person name="Wan C."/>
            <person name="Zhang L."/>
        </authorList>
    </citation>
    <scope>NUCLEOTIDE SEQUENCE [LARGE SCALE GENOMIC DNA]</scope>
    <source>
        <strain evidence="4 5">TRM SA0054</strain>
    </source>
</reference>
<keyword evidence="2" id="KW-1133">Transmembrane helix</keyword>
<evidence type="ECO:0000259" key="3">
    <source>
        <dbReference type="Pfam" id="PF10756"/>
    </source>
</evidence>
<feature type="transmembrane region" description="Helical" evidence="2">
    <location>
        <begin position="328"/>
        <end position="347"/>
    </location>
</feature>
<feature type="transmembrane region" description="Helical" evidence="2">
    <location>
        <begin position="359"/>
        <end position="382"/>
    </location>
</feature>
<evidence type="ECO:0000313" key="4">
    <source>
        <dbReference type="EMBL" id="PJE96737.1"/>
    </source>
</evidence>
<protein>
    <recommendedName>
        <fullName evidence="3">Low molecular weight protein antigen 6 PH domain-containing protein</fullName>
    </recommendedName>
</protein>
<organism evidence="4 5">
    <name type="scientific">Streptomyces carminius</name>
    <dbReference type="NCBI Taxonomy" id="2665496"/>
    <lineage>
        <taxon>Bacteria</taxon>
        <taxon>Bacillati</taxon>
        <taxon>Actinomycetota</taxon>
        <taxon>Actinomycetes</taxon>
        <taxon>Kitasatosporales</taxon>
        <taxon>Streptomycetaceae</taxon>
        <taxon>Streptomyces</taxon>
    </lineage>
</organism>
<evidence type="ECO:0000256" key="1">
    <source>
        <dbReference type="SAM" id="MobiDB-lite"/>
    </source>
</evidence>
<feature type="transmembrane region" description="Helical" evidence="2">
    <location>
        <begin position="41"/>
        <end position="59"/>
    </location>
</feature>
<evidence type="ECO:0000256" key="2">
    <source>
        <dbReference type="SAM" id="Phobius"/>
    </source>
</evidence>
<feature type="region of interest" description="Disordered" evidence="1">
    <location>
        <begin position="499"/>
        <end position="518"/>
    </location>
</feature>
<keyword evidence="2" id="KW-0472">Membrane</keyword>
<keyword evidence="2" id="KW-0812">Transmembrane</keyword>
<keyword evidence="5" id="KW-1185">Reference proteome</keyword>
<accession>A0A2M8LXN7</accession>
<dbReference type="EMBL" id="PGGW01000057">
    <property type="protein sequence ID" value="PJE96737.1"/>
    <property type="molecule type" value="Genomic_DNA"/>
</dbReference>
<feature type="transmembrane region" description="Helical" evidence="2">
    <location>
        <begin position="169"/>
        <end position="190"/>
    </location>
</feature>
<evidence type="ECO:0000313" key="5">
    <source>
        <dbReference type="Proteomes" id="UP000230407"/>
    </source>
</evidence>
<dbReference type="InterPro" id="IPR019692">
    <property type="entry name" value="CFP-6_PH"/>
</dbReference>
<dbReference type="Proteomes" id="UP000230407">
    <property type="component" value="Unassembled WGS sequence"/>
</dbReference>
<name>A0A2M8LXN7_9ACTN</name>
<dbReference type="AlphaFoldDB" id="A0A2M8LXN7"/>
<comment type="caution">
    <text evidence="4">The sequence shown here is derived from an EMBL/GenBank/DDBJ whole genome shotgun (WGS) entry which is preliminary data.</text>
</comment>
<dbReference type="RefSeq" id="WP_100202721.1">
    <property type="nucleotide sequence ID" value="NZ_PGGW01000057.1"/>
</dbReference>
<feature type="domain" description="Low molecular weight protein antigen 6 PH" evidence="3">
    <location>
        <begin position="64"/>
        <end position="130"/>
    </location>
</feature>
<gene>
    <name evidence="4" type="ORF">CUT44_17065</name>
</gene>